<dbReference type="Pfam" id="PF03492">
    <property type="entry name" value="Methyltransf_7"/>
    <property type="match status" value="2"/>
</dbReference>
<accession>A0ABQ8HHW9</accession>
<sequence>MAVEVRVPCMNAGDEATSYANNSLLQARKAHRIKEIMDEVRVPCMNGGDEATSYANNSFLQKTVILKVKPVLEETIKDMLMITCFPASFKVADLGCSSGPNTLLVISEILDTVHAICQQFNQKSLEIQVFLNDLPENDFNSVFKSLPAFNQRLKKDKGDQFGPCFVSGVPCSFYERLFPSRSIHLIHSSSSVHWLSKVPENLGSNKKNIYIAKSSPPSAYKAYLEQFQRDFSTFLSLRSEEIIVGGRMVLTFVGRSIPDPSSKDCCYLWELLAKSFLELVDEGLVEAAKVDSFDVPCYYPCEEEVRDIVEKEGSFDLNKLEIFEVNWDPSDDPSNNEFVFNKYRSGKNVANCVRAGTEPMLLACHFGKSIIDTLFNRFGLLFRTQYPVGYVRNPGYNPYNVQQFNQKSPEIQMFLNDLPGNDFNSVFKSLPAFNQRLKKDKGDQFGPCFVSRVPCSFYERLFPSRSIHLIHSYYSVHWLSNVPKNLGRNNKNMYIAKSSPPSVYKAYLEQFQRDFSTFLSLRSEEIIVGECMVLTFVGRSIPDPSSKDCFQLWELLAKSFLELVDEGLVEAAKVDSFDVPCYYPCKEEVRDIVEKEGSFNLNKLEIFAVNWDPSDDPNNKEFVFNKNRSGKNVANCARAGTEPMLLPCHFGKSIIDTLFNRVHWLSKVPENLGCNKNNIYIAKSSPPSVYKAYLEQFQRDFSSFLSLRSEEIIVGGRMVLTFVGRSIPDPSSKDCCYLWELLAKSFLELVNEEGSFNLNKLDIFEVNWDPSDDPNNKEFAFNKYRSGKNVANCVRAGTEPMWLSIWLWRRQSSLK</sequence>
<evidence type="ECO:0000313" key="6">
    <source>
        <dbReference type="Proteomes" id="UP000827721"/>
    </source>
</evidence>
<evidence type="ECO:0000256" key="4">
    <source>
        <dbReference type="ARBA" id="ARBA00022842"/>
    </source>
</evidence>
<evidence type="ECO:0000313" key="5">
    <source>
        <dbReference type="EMBL" id="KAH7560668.1"/>
    </source>
</evidence>
<dbReference type="Proteomes" id="UP000827721">
    <property type="component" value="Unassembled WGS sequence"/>
</dbReference>
<comment type="caution">
    <text evidence="5">The sequence shown here is derived from an EMBL/GenBank/DDBJ whole genome shotgun (WGS) entry which is preliminary data.</text>
</comment>
<dbReference type="InterPro" id="IPR042086">
    <property type="entry name" value="MeTrfase_capping"/>
</dbReference>
<keyword evidence="4" id="KW-0460">Magnesium</keyword>
<evidence type="ECO:0000256" key="1">
    <source>
        <dbReference type="ARBA" id="ARBA00022603"/>
    </source>
</evidence>
<keyword evidence="1" id="KW-0489">Methyltransferase</keyword>
<dbReference type="PANTHER" id="PTHR31009">
    <property type="entry name" value="S-ADENOSYL-L-METHIONINE:CARBOXYL METHYLTRANSFERASE FAMILY PROTEIN"/>
    <property type="match status" value="1"/>
</dbReference>
<dbReference type="InterPro" id="IPR029063">
    <property type="entry name" value="SAM-dependent_MTases_sf"/>
</dbReference>
<protein>
    <submittedName>
        <fullName evidence="5">Uncharacterized protein</fullName>
    </submittedName>
</protein>
<evidence type="ECO:0000256" key="3">
    <source>
        <dbReference type="ARBA" id="ARBA00022723"/>
    </source>
</evidence>
<gene>
    <name evidence="5" type="ORF">JRO89_XS10G0066200</name>
</gene>
<evidence type="ECO:0000256" key="2">
    <source>
        <dbReference type="ARBA" id="ARBA00022679"/>
    </source>
</evidence>
<organism evidence="5 6">
    <name type="scientific">Xanthoceras sorbifolium</name>
    <dbReference type="NCBI Taxonomy" id="99658"/>
    <lineage>
        <taxon>Eukaryota</taxon>
        <taxon>Viridiplantae</taxon>
        <taxon>Streptophyta</taxon>
        <taxon>Embryophyta</taxon>
        <taxon>Tracheophyta</taxon>
        <taxon>Spermatophyta</taxon>
        <taxon>Magnoliopsida</taxon>
        <taxon>eudicotyledons</taxon>
        <taxon>Gunneridae</taxon>
        <taxon>Pentapetalae</taxon>
        <taxon>rosids</taxon>
        <taxon>malvids</taxon>
        <taxon>Sapindales</taxon>
        <taxon>Sapindaceae</taxon>
        <taxon>Xanthoceroideae</taxon>
        <taxon>Xanthoceras</taxon>
    </lineage>
</organism>
<name>A0ABQ8HHW9_9ROSI</name>
<keyword evidence="6" id="KW-1185">Reference proteome</keyword>
<dbReference type="EMBL" id="JAFEMO010000010">
    <property type="protein sequence ID" value="KAH7560668.1"/>
    <property type="molecule type" value="Genomic_DNA"/>
</dbReference>
<dbReference type="SUPFAM" id="SSF53335">
    <property type="entry name" value="S-adenosyl-L-methionine-dependent methyltransferases"/>
    <property type="match status" value="3"/>
</dbReference>
<dbReference type="Gene3D" id="1.10.1200.270">
    <property type="entry name" value="Methyltransferase, alpha-helical capping domain"/>
    <property type="match status" value="1"/>
</dbReference>
<dbReference type="Gene3D" id="3.40.50.150">
    <property type="entry name" value="Vaccinia Virus protein VP39"/>
    <property type="match status" value="3"/>
</dbReference>
<dbReference type="InterPro" id="IPR005299">
    <property type="entry name" value="MeTrfase_7"/>
</dbReference>
<keyword evidence="3" id="KW-0479">Metal-binding</keyword>
<reference evidence="5 6" key="1">
    <citation type="submission" date="2021-02" db="EMBL/GenBank/DDBJ databases">
        <title>Plant Genome Project.</title>
        <authorList>
            <person name="Zhang R.-G."/>
        </authorList>
    </citation>
    <scope>NUCLEOTIDE SEQUENCE [LARGE SCALE GENOMIC DNA]</scope>
    <source>
        <tissue evidence="5">Leaves</tissue>
    </source>
</reference>
<keyword evidence="2" id="KW-0808">Transferase</keyword>
<proteinExistence type="predicted"/>